<accession>A0AAV1R8C9</accession>
<sequence length="120" mass="13523">MMCSQLYLCRVGRPVGQEKSEISHQEFEVLPLNFPKQQATGQVASAQGQSGDYESVAEPYRSETAIEEHFRPQKDLASNAFTMWHTLSELLHPENTVAESIHVIKLRSSVQEISSMCKDL</sequence>
<reference evidence="1 2" key="1">
    <citation type="submission" date="2024-01" db="EMBL/GenBank/DDBJ databases">
        <authorList>
            <person name="Waweru B."/>
        </authorList>
    </citation>
    <scope>NUCLEOTIDE SEQUENCE [LARGE SCALE GENOMIC DNA]</scope>
</reference>
<gene>
    <name evidence="1" type="ORF">DCAF_LOCUS7464</name>
</gene>
<dbReference type="EMBL" id="CAWUPB010000913">
    <property type="protein sequence ID" value="CAK7329708.1"/>
    <property type="molecule type" value="Genomic_DNA"/>
</dbReference>
<evidence type="ECO:0000313" key="1">
    <source>
        <dbReference type="EMBL" id="CAK7329708.1"/>
    </source>
</evidence>
<evidence type="ECO:0000313" key="2">
    <source>
        <dbReference type="Proteomes" id="UP001314170"/>
    </source>
</evidence>
<dbReference type="AlphaFoldDB" id="A0AAV1R8C9"/>
<name>A0AAV1R8C9_9ROSI</name>
<comment type="caution">
    <text evidence="1">The sequence shown here is derived from an EMBL/GenBank/DDBJ whole genome shotgun (WGS) entry which is preliminary data.</text>
</comment>
<protein>
    <submittedName>
        <fullName evidence="1">Uncharacterized protein</fullName>
    </submittedName>
</protein>
<dbReference type="Proteomes" id="UP001314170">
    <property type="component" value="Unassembled WGS sequence"/>
</dbReference>
<proteinExistence type="predicted"/>
<organism evidence="1 2">
    <name type="scientific">Dovyalis caffra</name>
    <dbReference type="NCBI Taxonomy" id="77055"/>
    <lineage>
        <taxon>Eukaryota</taxon>
        <taxon>Viridiplantae</taxon>
        <taxon>Streptophyta</taxon>
        <taxon>Embryophyta</taxon>
        <taxon>Tracheophyta</taxon>
        <taxon>Spermatophyta</taxon>
        <taxon>Magnoliopsida</taxon>
        <taxon>eudicotyledons</taxon>
        <taxon>Gunneridae</taxon>
        <taxon>Pentapetalae</taxon>
        <taxon>rosids</taxon>
        <taxon>fabids</taxon>
        <taxon>Malpighiales</taxon>
        <taxon>Salicaceae</taxon>
        <taxon>Flacourtieae</taxon>
        <taxon>Dovyalis</taxon>
    </lineage>
</organism>
<keyword evidence="2" id="KW-1185">Reference proteome</keyword>